<evidence type="ECO:0000256" key="1">
    <source>
        <dbReference type="ARBA" id="ARBA00004196"/>
    </source>
</evidence>
<comment type="caution">
    <text evidence="7">The sequence shown here is derived from an EMBL/GenBank/DDBJ whole genome shotgun (WGS) entry which is preliminary data.</text>
</comment>
<comment type="subcellular location">
    <subcellularLocation>
        <location evidence="1">Cell envelope</location>
    </subcellularLocation>
</comment>
<feature type="signal peptide" evidence="5">
    <location>
        <begin position="1"/>
        <end position="20"/>
    </location>
</feature>
<dbReference type="SUPFAM" id="SSF52833">
    <property type="entry name" value="Thioredoxin-like"/>
    <property type="match status" value="1"/>
</dbReference>
<name>A0ABW6A213_9BACT</name>
<keyword evidence="4" id="KW-0676">Redox-active center</keyword>
<protein>
    <submittedName>
        <fullName evidence="7">TlpA family protein disulfide reductase</fullName>
    </submittedName>
</protein>
<keyword evidence="5" id="KW-0732">Signal</keyword>
<dbReference type="Gene3D" id="3.40.30.10">
    <property type="entry name" value="Glutaredoxin"/>
    <property type="match status" value="1"/>
</dbReference>
<proteinExistence type="predicted"/>
<dbReference type="Pfam" id="PF08534">
    <property type="entry name" value="Redoxin"/>
    <property type="match status" value="1"/>
</dbReference>
<evidence type="ECO:0000313" key="7">
    <source>
        <dbReference type="EMBL" id="MFD2919297.1"/>
    </source>
</evidence>
<evidence type="ECO:0000256" key="4">
    <source>
        <dbReference type="ARBA" id="ARBA00023284"/>
    </source>
</evidence>
<dbReference type="PANTHER" id="PTHR42852">
    <property type="entry name" value="THIOL:DISULFIDE INTERCHANGE PROTEIN DSBE"/>
    <property type="match status" value="1"/>
</dbReference>
<dbReference type="Proteomes" id="UP001597511">
    <property type="component" value="Unassembled WGS sequence"/>
</dbReference>
<feature type="domain" description="Redoxin" evidence="6">
    <location>
        <begin position="363"/>
        <end position="465"/>
    </location>
</feature>
<organism evidence="7 8">
    <name type="scientific">Terrimonas rubra</name>
    <dbReference type="NCBI Taxonomy" id="1035890"/>
    <lineage>
        <taxon>Bacteria</taxon>
        <taxon>Pseudomonadati</taxon>
        <taxon>Bacteroidota</taxon>
        <taxon>Chitinophagia</taxon>
        <taxon>Chitinophagales</taxon>
        <taxon>Chitinophagaceae</taxon>
        <taxon>Terrimonas</taxon>
    </lineage>
</organism>
<dbReference type="PANTHER" id="PTHR42852:SF6">
    <property type="entry name" value="THIOL:DISULFIDE INTERCHANGE PROTEIN DSBE"/>
    <property type="match status" value="1"/>
</dbReference>
<dbReference type="RefSeq" id="WP_386096344.1">
    <property type="nucleotide sequence ID" value="NZ_JBHUOZ010000001.1"/>
</dbReference>
<evidence type="ECO:0000313" key="8">
    <source>
        <dbReference type="Proteomes" id="UP001597511"/>
    </source>
</evidence>
<reference evidence="8" key="1">
    <citation type="journal article" date="2019" name="Int. J. Syst. Evol. Microbiol.">
        <title>The Global Catalogue of Microorganisms (GCM) 10K type strain sequencing project: providing services to taxonomists for standard genome sequencing and annotation.</title>
        <authorList>
            <consortium name="The Broad Institute Genomics Platform"/>
            <consortium name="The Broad Institute Genome Sequencing Center for Infectious Disease"/>
            <person name="Wu L."/>
            <person name="Ma J."/>
        </authorList>
    </citation>
    <scope>NUCLEOTIDE SEQUENCE [LARGE SCALE GENOMIC DNA]</scope>
    <source>
        <strain evidence="8">KCTC 23299</strain>
    </source>
</reference>
<evidence type="ECO:0000256" key="3">
    <source>
        <dbReference type="ARBA" id="ARBA00023157"/>
    </source>
</evidence>
<evidence type="ECO:0000256" key="2">
    <source>
        <dbReference type="ARBA" id="ARBA00022748"/>
    </source>
</evidence>
<dbReference type="InterPro" id="IPR050553">
    <property type="entry name" value="Thioredoxin_ResA/DsbE_sf"/>
</dbReference>
<keyword evidence="8" id="KW-1185">Reference proteome</keyword>
<sequence length="483" mass="54851">MLRKLSALLVAWLCYATTLAQSLQPGTVKITAQLIHADSSTPRAMVFNFLNPFIRLRKSAAFDEQNRLASSGEMIFTQNMTIQYNNTFINLYVQPGDSVHLLIDGALLKKKNFEWLSIGGDHATESTQVNLWHHYFSRYTSKTFQLAGSVTTMKDSAAMEYARCLAMLENYSKQYPLLPAVKKWAAIDIRNTISYWASDNLTAKDSITGRLILNHALYREPLFDQYNEAGFQSMMFPYHLANYAHTLLKTDSSINNLQQQGQYAKAAAQALRLLSCEPKGLARDYMLFNFINTLLPKSPQLTDSLPALPSLFHDTLTYAYLLQAADNIQRPVLNEKPVAGISYFNDGRTETVPPVKVLSYLVEKYPGKVLYIDIYATWCVPCFKEMEKMPEIKAGVDTSKIVFINLCLQSEMKTWSNLVNNKKHPGEHYFLDEDATKIFMGMYAIEGFPSYFLLNQKGQVETLKAPRPSDGTLLINRLNRLIR</sequence>
<accession>A0ABW6A213</accession>
<dbReference type="InterPro" id="IPR013740">
    <property type="entry name" value="Redoxin"/>
</dbReference>
<keyword evidence="3" id="KW-1015">Disulfide bond</keyword>
<gene>
    <name evidence="7" type="ORF">ACFS6H_06200</name>
</gene>
<keyword evidence="2" id="KW-0201">Cytochrome c-type biogenesis</keyword>
<evidence type="ECO:0000256" key="5">
    <source>
        <dbReference type="SAM" id="SignalP"/>
    </source>
</evidence>
<evidence type="ECO:0000259" key="6">
    <source>
        <dbReference type="Pfam" id="PF08534"/>
    </source>
</evidence>
<feature type="chain" id="PRO_5046676705" evidence="5">
    <location>
        <begin position="21"/>
        <end position="483"/>
    </location>
</feature>
<dbReference type="InterPro" id="IPR036249">
    <property type="entry name" value="Thioredoxin-like_sf"/>
</dbReference>
<dbReference type="EMBL" id="JBHUOZ010000001">
    <property type="protein sequence ID" value="MFD2919297.1"/>
    <property type="molecule type" value="Genomic_DNA"/>
</dbReference>